<comment type="caution">
    <text evidence="1">The sequence shown here is derived from an EMBL/GenBank/DDBJ whole genome shotgun (WGS) entry which is preliminary data.</text>
</comment>
<gene>
    <name evidence="1" type="ORF">MLD38_004806</name>
</gene>
<dbReference type="Proteomes" id="UP001057402">
    <property type="component" value="Chromosome 2"/>
</dbReference>
<protein>
    <submittedName>
        <fullName evidence="1">Uncharacterized protein</fullName>
    </submittedName>
</protein>
<name>A0ACB9S8E7_9MYRT</name>
<evidence type="ECO:0000313" key="1">
    <source>
        <dbReference type="EMBL" id="KAI4386933.1"/>
    </source>
</evidence>
<proteinExistence type="predicted"/>
<sequence>MHADVVVLSFPSVQFKLGNSRPEVEETDRLHPPLATVLGWLGDLRGTPHAILKYTKQHPTYTYFYGGWCPHDVFSPYVYGYGFCRKELSSNDCGDCIDAAKDSLFRECTNRVGAQVELQDCGIRYENYKFMDYPY</sequence>
<organism evidence="1 2">
    <name type="scientific">Melastoma candidum</name>
    <dbReference type="NCBI Taxonomy" id="119954"/>
    <lineage>
        <taxon>Eukaryota</taxon>
        <taxon>Viridiplantae</taxon>
        <taxon>Streptophyta</taxon>
        <taxon>Embryophyta</taxon>
        <taxon>Tracheophyta</taxon>
        <taxon>Spermatophyta</taxon>
        <taxon>Magnoliopsida</taxon>
        <taxon>eudicotyledons</taxon>
        <taxon>Gunneridae</taxon>
        <taxon>Pentapetalae</taxon>
        <taxon>rosids</taxon>
        <taxon>malvids</taxon>
        <taxon>Myrtales</taxon>
        <taxon>Melastomataceae</taxon>
        <taxon>Melastomatoideae</taxon>
        <taxon>Melastomateae</taxon>
        <taxon>Melastoma</taxon>
    </lineage>
</organism>
<evidence type="ECO:0000313" key="2">
    <source>
        <dbReference type="Proteomes" id="UP001057402"/>
    </source>
</evidence>
<dbReference type="EMBL" id="CM042881">
    <property type="protein sequence ID" value="KAI4386933.1"/>
    <property type="molecule type" value="Genomic_DNA"/>
</dbReference>
<accession>A0ACB9S8E7</accession>
<keyword evidence="2" id="KW-1185">Reference proteome</keyword>
<reference evidence="2" key="1">
    <citation type="journal article" date="2023" name="Front. Plant Sci.">
        <title>Chromosomal-level genome assembly of Melastoma candidum provides insights into trichome evolution.</title>
        <authorList>
            <person name="Zhong Y."/>
            <person name="Wu W."/>
            <person name="Sun C."/>
            <person name="Zou P."/>
            <person name="Liu Y."/>
            <person name="Dai S."/>
            <person name="Zhou R."/>
        </authorList>
    </citation>
    <scope>NUCLEOTIDE SEQUENCE [LARGE SCALE GENOMIC DNA]</scope>
</reference>